<keyword evidence="3" id="KW-1185">Reference proteome</keyword>
<feature type="transmembrane region" description="Helical" evidence="1">
    <location>
        <begin position="61"/>
        <end position="82"/>
    </location>
</feature>
<name>A0A422NXT9_TRYRA</name>
<proteinExistence type="predicted"/>
<comment type="caution">
    <text evidence="2">The sequence shown here is derived from an EMBL/GenBank/DDBJ whole genome shotgun (WGS) entry which is preliminary data.</text>
</comment>
<organism evidence="2 3">
    <name type="scientific">Trypanosoma rangeli</name>
    <dbReference type="NCBI Taxonomy" id="5698"/>
    <lineage>
        <taxon>Eukaryota</taxon>
        <taxon>Discoba</taxon>
        <taxon>Euglenozoa</taxon>
        <taxon>Kinetoplastea</taxon>
        <taxon>Metakinetoplastina</taxon>
        <taxon>Trypanosomatida</taxon>
        <taxon>Trypanosomatidae</taxon>
        <taxon>Trypanosoma</taxon>
        <taxon>Herpetosoma</taxon>
    </lineage>
</organism>
<feature type="transmembrane region" description="Helical" evidence="1">
    <location>
        <begin position="32"/>
        <end position="49"/>
    </location>
</feature>
<reference evidence="2 3" key="1">
    <citation type="journal article" date="2018" name="BMC Genomics">
        <title>Genomic comparison of Trypanosoma conorhini and Trypanosoma rangeli to Trypanosoma cruzi strains of high and low virulence.</title>
        <authorList>
            <person name="Bradwell K.R."/>
            <person name="Koparde V.N."/>
            <person name="Matveyev A.V."/>
            <person name="Serrano M.G."/>
            <person name="Alves J.M."/>
            <person name="Parikh H."/>
            <person name="Huang B."/>
            <person name="Lee V."/>
            <person name="Espinosa-Alvarez O."/>
            <person name="Ortiz P.A."/>
            <person name="Costa-Martins A.G."/>
            <person name="Teixeira M.M."/>
            <person name="Buck G.A."/>
        </authorList>
    </citation>
    <scope>NUCLEOTIDE SEQUENCE [LARGE SCALE GENOMIC DNA]</scope>
    <source>
        <strain evidence="2 3">AM80</strain>
    </source>
</reference>
<gene>
    <name evidence="2" type="ORF">TraAM80_01712</name>
</gene>
<evidence type="ECO:0000256" key="1">
    <source>
        <dbReference type="SAM" id="Phobius"/>
    </source>
</evidence>
<dbReference type="AlphaFoldDB" id="A0A422NXT9"/>
<evidence type="ECO:0000313" key="2">
    <source>
        <dbReference type="EMBL" id="RNF10352.1"/>
    </source>
</evidence>
<keyword evidence="1" id="KW-1133">Transmembrane helix</keyword>
<sequence>MILYYCCAFVTGGILVSVLYQLNDPQPTRVDWVVWLTRVGVVCWLLLLMRCMRHRNLSDAVLAILLFAISVTEWTVFAMQLISTDFRLQDIVVDTFIAVSHTLVFPTLVGWDWLMVNDIAPVLYANTPKKGSSIGIDAAAAGDDDSNSRGVGHEDEQKQIGLPLRPLSDDIRIDSSVTSAWFCMGVRLGGDISLIRAIVHHWGATYVLLAVVRFVYEVGVFFRSIFFVN</sequence>
<keyword evidence="1" id="KW-0472">Membrane</keyword>
<keyword evidence="1" id="KW-0812">Transmembrane</keyword>
<evidence type="ECO:0000313" key="3">
    <source>
        <dbReference type="Proteomes" id="UP000283634"/>
    </source>
</evidence>
<dbReference type="GeneID" id="40325645"/>
<dbReference type="RefSeq" id="XP_029241509.1">
    <property type="nucleotide sequence ID" value="XM_029378744.1"/>
</dbReference>
<accession>A0A422NXT9</accession>
<dbReference type="Proteomes" id="UP000283634">
    <property type="component" value="Unassembled WGS sequence"/>
</dbReference>
<protein>
    <submittedName>
        <fullName evidence="2">Multidrug resistance-associated protein</fullName>
    </submittedName>
</protein>
<dbReference type="EMBL" id="MKGL01000033">
    <property type="protein sequence ID" value="RNF10352.1"/>
    <property type="molecule type" value="Genomic_DNA"/>
</dbReference>